<protein>
    <submittedName>
        <fullName evidence="1">Uncharacterized protein</fullName>
    </submittedName>
</protein>
<reference evidence="1" key="1">
    <citation type="journal article" date="2014" name="Front. Microbiol.">
        <title>High frequency of phylogenetically diverse reductive dehalogenase-homologous genes in deep subseafloor sedimentary metagenomes.</title>
        <authorList>
            <person name="Kawai M."/>
            <person name="Futagami T."/>
            <person name="Toyoda A."/>
            <person name="Takaki Y."/>
            <person name="Nishi S."/>
            <person name="Hori S."/>
            <person name="Arai W."/>
            <person name="Tsubouchi T."/>
            <person name="Morono Y."/>
            <person name="Uchiyama I."/>
            <person name="Ito T."/>
            <person name="Fujiyama A."/>
            <person name="Inagaki F."/>
            <person name="Takami H."/>
        </authorList>
    </citation>
    <scope>NUCLEOTIDE SEQUENCE</scope>
    <source>
        <strain evidence="1">Expedition CK06-06</strain>
    </source>
</reference>
<sequence>MNQKKKQKRVQPKKIEESLSYSVEVRDKEGRVLQRISAPSRSFVQQWNQIMNVQAAQANKTITDTGGTPRSIPKFDGNFLTNAAAGITTYGIRVGKGTTGVAIDDFALETPLEEGT</sequence>
<feature type="non-terminal residue" evidence="1">
    <location>
        <position position="116"/>
    </location>
</feature>
<name>X1IRC1_9ZZZZ</name>
<accession>X1IRC1</accession>
<organism evidence="1">
    <name type="scientific">marine sediment metagenome</name>
    <dbReference type="NCBI Taxonomy" id="412755"/>
    <lineage>
        <taxon>unclassified sequences</taxon>
        <taxon>metagenomes</taxon>
        <taxon>ecological metagenomes</taxon>
    </lineage>
</organism>
<dbReference type="EMBL" id="BARU01025625">
    <property type="protein sequence ID" value="GAH68654.1"/>
    <property type="molecule type" value="Genomic_DNA"/>
</dbReference>
<gene>
    <name evidence="1" type="ORF">S03H2_41265</name>
</gene>
<proteinExistence type="predicted"/>
<comment type="caution">
    <text evidence="1">The sequence shown here is derived from an EMBL/GenBank/DDBJ whole genome shotgun (WGS) entry which is preliminary data.</text>
</comment>
<evidence type="ECO:0000313" key="1">
    <source>
        <dbReference type="EMBL" id="GAH68654.1"/>
    </source>
</evidence>
<dbReference type="AlphaFoldDB" id="X1IRC1"/>